<keyword evidence="3" id="KW-1185">Reference proteome</keyword>
<dbReference type="Pfam" id="PF14559">
    <property type="entry name" value="TPR_19"/>
    <property type="match status" value="1"/>
</dbReference>
<sequence length="269" mass="30936">MAASAWHNLGLLYIKSAQHYLEQDLANSFKLFQGAQTFLKNALVICSDNPMFLNSVASWYEKYIEALEKVTEEEEAVQKNIDNNFKLAIQYYQKALTTCQEDDIALKNIITSNLTECLAQYGHHLYRAENFVRALELYTQAIEFDPDYLVAINQIGMCFFKQNLFPEARKYFLDILGKTVDSQELADAWLNIACTYRLEKSWVNAENALNKAKKFAPEDSSIHDEEQKLMDLRSQASLIEAPQIMFSNPNTVSKLQLCTKTEEQQLQLN</sequence>
<dbReference type="Proteomes" id="UP001595758">
    <property type="component" value="Unassembled WGS sequence"/>
</dbReference>
<evidence type="ECO:0000256" key="1">
    <source>
        <dbReference type="PROSITE-ProRule" id="PRU00339"/>
    </source>
</evidence>
<feature type="repeat" description="TPR" evidence="1">
    <location>
        <begin position="115"/>
        <end position="148"/>
    </location>
</feature>
<dbReference type="SMART" id="SM00028">
    <property type="entry name" value="TPR"/>
    <property type="match status" value="3"/>
</dbReference>
<dbReference type="SUPFAM" id="SSF48452">
    <property type="entry name" value="TPR-like"/>
    <property type="match status" value="1"/>
</dbReference>
<evidence type="ECO:0000313" key="2">
    <source>
        <dbReference type="EMBL" id="MFC3909034.1"/>
    </source>
</evidence>
<accession>A0ABV8CFC0</accession>
<proteinExistence type="predicted"/>
<protein>
    <submittedName>
        <fullName evidence="2">Tetratricopeptide repeat protein</fullName>
    </submittedName>
</protein>
<gene>
    <name evidence="2" type="ORF">ACFORL_08105</name>
</gene>
<dbReference type="Gene3D" id="1.25.40.10">
    <property type="entry name" value="Tetratricopeptide repeat domain"/>
    <property type="match status" value="2"/>
</dbReference>
<dbReference type="EMBL" id="JBHSAB010000019">
    <property type="protein sequence ID" value="MFC3909034.1"/>
    <property type="molecule type" value="Genomic_DNA"/>
</dbReference>
<evidence type="ECO:0000313" key="3">
    <source>
        <dbReference type="Proteomes" id="UP001595758"/>
    </source>
</evidence>
<dbReference type="InterPro" id="IPR019734">
    <property type="entry name" value="TPR_rpt"/>
</dbReference>
<dbReference type="RefSeq" id="WP_382342875.1">
    <property type="nucleotide sequence ID" value="NZ_JBHSAB010000019.1"/>
</dbReference>
<reference evidence="3" key="1">
    <citation type="journal article" date="2019" name="Int. J. Syst. Evol. Microbiol.">
        <title>The Global Catalogue of Microorganisms (GCM) 10K type strain sequencing project: providing services to taxonomists for standard genome sequencing and annotation.</title>
        <authorList>
            <consortium name="The Broad Institute Genomics Platform"/>
            <consortium name="The Broad Institute Genome Sequencing Center for Infectious Disease"/>
            <person name="Wu L."/>
            <person name="Ma J."/>
        </authorList>
    </citation>
    <scope>NUCLEOTIDE SEQUENCE [LARGE SCALE GENOMIC DNA]</scope>
    <source>
        <strain evidence="3">CCUG 59858</strain>
    </source>
</reference>
<keyword evidence="1" id="KW-0802">TPR repeat</keyword>
<dbReference type="PROSITE" id="PS50005">
    <property type="entry name" value="TPR"/>
    <property type="match status" value="1"/>
</dbReference>
<comment type="caution">
    <text evidence="2">The sequence shown here is derived from an EMBL/GenBank/DDBJ whole genome shotgun (WGS) entry which is preliminary data.</text>
</comment>
<organism evidence="2 3">
    <name type="scientific">Legionella dresdenensis</name>
    <dbReference type="NCBI Taxonomy" id="450200"/>
    <lineage>
        <taxon>Bacteria</taxon>
        <taxon>Pseudomonadati</taxon>
        <taxon>Pseudomonadota</taxon>
        <taxon>Gammaproteobacteria</taxon>
        <taxon>Legionellales</taxon>
        <taxon>Legionellaceae</taxon>
        <taxon>Legionella</taxon>
    </lineage>
</organism>
<dbReference type="InterPro" id="IPR011990">
    <property type="entry name" value="TPR-like_helical_dom_sf"/>
</dbReference>
<name>A0ABV8CFC0_9GAMM</name>